<dbReference type="STRING" id="1122930.SAMN02745168_0900"/>
<evidence type="ECO:0000256" key="4">
    <source>
        <dbReference type="ARBA" id="ARBA00022989"/>
    </source>
</evidence>
<feature type="transmembrane region" description="Helical" evidence="6">
    <location>
        <begin position="20"/>
        <end position="40"/>
    </location>
</feature>
<dbReference type="PANTHER" id="PTHR30093:SF44">
    <property type="entry name" value="TYPE II SECRETION SYSTEM CORE PROTEIN G"/>
    <property type="match status" value="1"/>
</dbReference>
<dbReference type="InterPro" id="IPR012902">
    <property type="entry name" value="N_methyl_site"/>
</dbReference>
<dbReference type="EMBL" id="FWXW01000001">
    <property type="protein sequence ID" value="SMC42700.1"/>
    <property type="molecule type" value="Genomic_DNA"/>
</dbReference>
<keyword evidence="3 6" id="KW-0812">Transmembrane</keyword>
<keyword evidence="5 6" id="KW-0472">Membrane</keyword>
<name>A0A1W1Z2L7_9FIRM</name>
<dbReference type="Pfam" id="PF07963">
    <property type="entry name" value="N_methyl"/>
    <property type="match status" value="1"/>
</dbReference>
<dbReference type="NCBIfam" id="TIGR02532">
    <property type="entry name" value="IV_pilin_GFxxxE"/>
    <property type="match status" value="1"/>
</dbReference>
<comment type="subcellular location">
    <subcellularLocation>
        <location evidence="1">Membrane</location>
        <topology evidence="1">Single-pass membrane protein</topology>
    </subcellularLocation>
</comment>
<gene>
    <name evidence="7" type="ORF">SAMN02745168_0900</name>
</gene>
<dbReference type="InterPro" id="IPR045584">
    <property type="entry name" value="Pilin-like"/>
</dbReference>
<reference evidence="7 8" key="1">
    <citation type="submission" date="2017-04" db="EMBL/GenBank/DDBJ databases">
        <authorList>
            <person name="Afonso C.L."/>
            <person name="Miller P.J."/>
            <person name="Scott M.A."/>
            <person name="Spackman E."/>
            <person name="Goraichik I."/>
            <person name="Dimitrov K.M."/>
            <person name="Suarez D.L."/>
            <person name="Swayne D.E."/>
        </authorList>
    </citation>
    <scope>NUCLEOTIDE SEQUENCE [LARGE SCALE GENOMIC DNA]</scope>
    <source>
        <strain evidence="7 8">DSM 12816</strain>
    </source>
</reference>
<evidence type="ECO:0000256" key="1">
    <source>
        <dbReference type="ARBA" id="ARBA00004167"/>
    </source>
</evidence>
<evidence type="ECO:0000256" key="6">
    <source>
        <dbReference type="SAM" id="Phobius"/>
    </source>
</evidence>
<dbReference type="Gene3D" id="3.30.700.10">
    <property type="entry name" value="Glycoprotein, Type 4 Pilin"/>
    <property type="match status" value="1"/>
</dbReference>
<dbReference type="PANTHER" id="PTHR30093">
    <property type="entry name" value="GENERAL SECRETION PATHWAY PROTEIN G"/>
    <property type="match status" value="1"/>
</dbReference>
<evidence type="ECO:0000313" key="8">
    <source>
        <dbReference type="Proteomes" id="UP000192790"/>
    </source>
</evidence>
<sequence length="126" mass="14254">MKRRSRKKPNTGGYTLMELVIVMAVITILVGIALPSLYAYSQRAKELQMSDHQELVRKAISQYYAYEGHYPDITLLDPDDGSQLLSQTQADQLRDLLRSVTTARMNTGDYSYMYNEATGNVTLALK</sequence>
<evidence type="ECO:0000256" key="3">
    <source>
        <dbReference type="ARBA" id="ARBA00022692"/>
    </source>
</evidence>
<dbReference type="SUPFAM" id="SSF54523">
    <property type="entry name" value="Pili subunits"/>
    <property type="match status" value="1"/>
</dbReference>
<dbReference type="GO" id="GO:0016020">
    <property type="term" value="C:membrane"/>
    <property type="evidence" value="ECO:0007669"/>
    <property type="project" value="UniProtKB-SubCell"/>
</dbReference>
<keyword evidence="2" id="KW-0488">Methylation</keyword>
<keyword evidence="8" id="KW-1185">Reference proteome</keyword>
<dbReference type="RefSeq" id="WP_278308991.1">
    <property type="nucleotide sequence ID" value="NZ_FWXW01000001.1"/>
</dbReference>
<keyword evidence="4 6" id="KW-1133">Transmembrane helix</keyword>
<proteinExistence type="predicted"/>
<evidence type="ECO:0000256" key="2">
    <source>
        <dbReference type="ARBA" id="ARBA00022481"/>
    </source>
</evidence>
<dbReference type="AlphaFoldDB" id="A0A1W1Z2L7"/>
<protein>
    <submittedName>
        <fullName evidence="7">General secretion pathway protein G</fullName>
    </submittedName>
</protein>
<dbReference type="Proteomes" id="UP000192790">
    <property type="component" value="Unassembled WGS sequence"/>
</dbReference>
<accession>A0A1W1Z2L7</accession>
<evidence type="ECO:0000313" key="7">
    <source>
        <dbReference type="EMBL" id="SMC42700.1"/>
    </source>
</evidence>
<organism evidence="7 8">
    <name type="scientific">Papillibacter cinnamivorans DSM 12816</name>
    <dbReference type="NCBI Taxonomy" id="1122930"/>
    <lineage>
        <taxon>Bacteria</taxon>
        <taxon>Bacillati</taxon>
        <taxon>Bacillota</taxon>
        <taxon>Clostridia</taxon>
        <taxon>Eubacteriales</taxon>
        <taxon>Oscillospiraceae</taxon>
        <taxon>Papillibacter</taxon>
    </lineage>
</organism>
<evidence type="ECO:0000256" key="5">
    <source>
        <dbReference type="ARBA" id="ARBA00023136"/>
    </source>
</evidence>